<dbReference type="RefSeq" id="WP_346047152.1">
    <property type="nucleotide sequence ID" value="NZ_BAAACP010000035.1"/>
</dbReference>
<keyword evidence="2" id="KW-1185">Reference proteome</keyword>
<protein>
    <submittedName>
        <fullName evidence="1">Uncharacterized protein</fullName>
    </submittedName>
</protein>
<evidence type="ECO:0000313" key="2">
    <source>
        <dbReference type="Proteomes" id="UP001400965"/>
    </source>
</evidence>
<proteinExistence type="predicted"/>
<reference evidence="2" key="1">
    <citation type="journal article" date="2019" name="Int. J. Syst. Evol. Microbiol.">
        <title>The Global Catalogue of Microorganisms (GCM) 10K type strain sequencing project: providing services to taxonomists for standard genome sequencing and annotation.</title>
        <authorList>
            <consortium name="The Broad Institute Genomics Platform"/>
            <consortium name="The Broad Institute Genome Sequencing Center for Infectious Disease"/>
            <person name="Wu L."/>
            <person name="Ma J."/>
        </authorList>
    </citation>
    <scope>NUCLEOTIDE SEQUENCE [LARGE SCALE GENOMIC DNA]</scope>
    <source>
        <strain evidence="2">JCM 6486</strain>
    </source>
</reference>
<name>A0ABP3XRA2_9FIRM</name>
<organism evidence="1 2">
    <name type="scientific">Paraclostridium tenue</name>
    <dbReference type="NCBI Taxonomy" id="1737"/>
    <lineage>
        <taxon>Bacteria</taxon>
        <taxon>Bacillati</taxon>
        <taxon>Bacillota</taxon>
        <taxon>Clostridia</taxon>
        <taxon>Peptostreptococcales</taxon>
        <taxon>Peptostreptococcaceae</taxon>
        <taxon>Paraclostridium</taxon>
    </lineage>
</organism>
<comment type="caution">
    <text evidence="1">The sequence shown here is derived from an EMBL/GenBank/DDBJ whole genome shotgun (WGS) entry which is preliminary data.</text>
</comment>
<dbReference type="Proteomes" id="UP001400965">
    <property type="component" value="Unassembled WGS sequence"/>
</dbReference>
<accession>A0ABP3XRA2</accession>
<gene>
    <name evidence="1" type="ORF">GCM10008917_28470</name>
</gene>
<evidence type="ECO:0000313" key="1">
    <source>
        <dbReference type="EMBL" id="GAA0866624.1"/>
    </source>
</evidence>
<sequence length="86" mass="9618">MGLLQKYNVNIAMIEGINVGLEQYGGVYRVQTVSIDWNTQSNKLDEISYNINNDLANQGNLKTECEMEDFLIGELGLTSADLINFV</sequence>
<dbReference type="EMBL" id="BAAACP010000035">
    <property type="protein sequence ID" value="GAA0866624.1"/>
    <property type="molecule type" value="Genomic_DNA"/>
</dbReference>